<name>T1G049_HELRO</name>
<dbReference type="EMBL" id="KB097700">
    <property type="protein sequence ID" value="ESN91426.1"/>
    <property type="molecule type" value="Genomic_DNA"/>
</dbReference>
<dbReference type="InterPro" id="IPR000504">
    <property type="entry name" value="RRM_dom"/>
</dbReference>
<evidence type="ECO:0000313" key="8">
    <source>
        <dbReference type="EnsemblMetazoa" id="HelroP70332"/>
    </source>
</evidence>
<keyword evidence="2" id="KW-0677">Repeat</keyword>
<reference evidence="9" key="1">
    <citation type="submission" date="2012-12" db="EMBL/GenBank/DDBJ databases">
        <authorList>
            <person name="Hellsten U."/>
            <person name="Grimwood J."/>
            <person name="Chapman J.A."/>
            <person name="Shapiro H."/>
            <person name="Aerts A."/>
            <person name="Otillar R.P."/>
            <person name="Terry A.Y."/>
            <person name="Boore J.L."/>
            <person name="Simakov O."/>
            <person name="Marletaz F."/>
            <person name="Cho S.-J."/>
            <person name="Edsinger-Gonzales E."/>
            <person name="Havlak P."/>
            <person name="Kuo D.-H."/>
            <person name="Larsson T."/>
            <person name="Lv J."/>
            <person name="Arendt D."/>
            <person name="Savage R."/>
            <person name="Osoegawa K."/>
            <person name="de Jong P."/>
            <person name="Lindberg D.R."/>
            <person name="Seaver E.C."/>
            <person name="Weisblat D.A."/>
            <person name="Putnam N.H."/>
            <person name="Grigoriev I.V."/>
            <person name="Rokhsar D.S."/>
        </authorList>
    </citation>
    <scope>NUCLEOTIDE SEQUENCE</scope>
</reference>
<dbReference type="HOGENOM" id="CLU_012062_28_8_1"/>
<dbReference type="OMA" id="PENQCKG"/>
<dbReference type="InterPro" id="IPR051945">
    <property type="entry name" value="RRM_MRD1_RNA_proc_ribogen"/>
</dbReference>
<dbReference type="SUPFAM" id="SSF54928">
    <property type="entry name" value="RNA-binding domain, RBD"/>
    <property type="match status" value="1"/>
</dbReference>
<dbReference type="Pfam" id="PF00076">
    <property type="entry name" value="RRM_1"/>
    <property type="match status" value="1"/>
</dbReference>
<evidence type="ECO:0000256" key="3">
    <source>
        <dbReference type="ARBA" id="ARBA00022884"/>
    </source>
</evidence>
<accession>T1G049</accession>
<dbReference type="PANTHER" id="PTHR48039:SF5">
    <property type="entry name" value="RNA-BINDING PROTEIN 28"/>
    <property type="match status" value="1"/>
</dbReference>
<evidence type="ECO:0000256" key="1">
    <source>
        <dbReference type="ARBA" id="ARBA00004123"/>
    </source>
</evidence>
<dbReference type="GO" id="GO:0005634">
    <property type="term" value="C:nucleus"/>
    <property type="evidence" value="ECO:0007669"/>
    <property type="project" value="UniProtKB-SubCell"/>
</dbReference>
<dbReference type="InterPro" id="IPR035979">
    <property type="entry name" value="RBD_domain_sf"/>
</dbReference>
<sequence>MDITEKHLPLKTVFVQNLPFSTTTEKLRELFAKYGEMKQCFVVADKNKPENQCKGIGYVIFADEVSSKRCVKNKLKFGGRNLRVYYAKPK</sequence>
<evidence type="ECO:0000256" key="2">
    <source>
        <dbReference type="ARBA" id="ARBA00022737"/>
    </source>
</evidence>
<dbReference type="KEGG" id="hro:HELRODRAFT_70332"/>
<dbReference type="STRING" id="6412.T1G049"/>
<reference evidence="7 9" key="2">
    <citation type="journal article" date="2013" name="Nature">
        <title>Insights into bilaterian evolution from three spiralian genomes.</title>
        <authorList>
            <person name="Simakov O."/>
            <person name="Marletaz F."/>
            <person name="Cho S.J."/>
            <person name="Edsinger-Gonzales E."/>
            <person name="Havlak P."/>
            <person name="Hellsten U."/>
            <person name="Kuo D.H."/>
            <person name="Larsson T."/>
            <person name="Lv J."/>
            <person name="Arendt D."/>
            <person name="Savage R."/>
            <person name="Osoegawa K."/>
            <person name="de Jong P."/>
            <person name="Grimwood J."/>
            <person name="Chapman J.A."/>
            <person name="Shapiro H."/>
            <person name="Aerts A."/>
            <person name="Otillar R.P."/>
            <person name="Terry A.Y."/>
            <person name="Boore J.L."/>
            <person name="Grigoriev I.V."/>
            <person name="Lindberg D.R."/>
            <person name="Seaver E.C."/>
            <person name="Weisblat D.A."/>
            <person name="Putnam N.H."/>
            <person name="Rokhsar D.S."/>
        </authorList>
    </citation>
    <scope>NUCLEOTIDE SEQUENCE</scope>
</reference>
<reference evidence="8" key="3">
    <citation type="submission" date="2015-06" db="UniProtKB">
        <authorList>
            <consortium name="EnsemblMetazoa"/>
        </authorList>
    </citation>
    <scope>IDENTIFICATION</scope>
</reference>
<dbReference type="CTD" id="20214447"/>
<keyword evidence="3 5" id="KW-0694">RNA-binding</keyword>
<evidence type="ECO:0000313" key="9">
    <source>
        <dbReference type="Proteomes" id="UP000015101"/>
    </source>
</evidence>
<evidence type="ECO:0000259" key="6">
    <source>
        <dbReference type="PROSITE" id="PS50102"/>
    </source>
</evidence>
<dbReference type="EnsemblMetazoa" id="HelroT70332">
    <property type="protein sequence ID" value="HelroP70332"/>
    <property type="gene ID" value="HelroG70332"/>
</dbReference>
<dbReference type="EMBL" id="AMQM01002060">
    <property type="status" value="NOT_ANNOTATED_CDS"/>
    <property type="molecule type" value="Genomic_DNA"/>
</dbReference>
<dbReference type="Gene3D" id="3.30.70.330">
    <property type="match status" value="1"/>
</dbReference>
<dbReference type="PROSITE" id="PS50102">
    <property type="entry name" value="RRM"/>
    <property type="match status" value="1"/>
</dbReference>
<organism evidence="8 9">
    <name type="scientific">Helobdella robusta</name>
    <name type="common">Californian leech</name>
    <dbReference type="NCBI Taxonomy" id="6412"/>
    <lineage>
        <taxon>Eukaryota</taxon>
        <taxon>Metazoa</taxon>
        <taxon>Spiralia</taxon>
        <taxon>Lophotrochozoa</taxon>
        <taxon>Annelida</taxon>
        <taxon>Clitellata</taxon>
        <taxon>Hirudinea</taxon>
        <taxon>Rhynchobdellida</taxon>
        <taxon>Glossiphoniidae</taxon>
        <taxon>Helobdella</taxon>
    </lineage>
</organism>
<proteinExistence type="predicted"/>
<dbReference type="InParanoid" id="T1G049"/>
<dbReference type="RefSeq" id="XP_009030118.1">
    <property type="nucleotide sequence ID" value="XM_009031870.1"/>
</dbReference>
<protein>
    <recommendedName>
        <fullName evidence="6">RRM domain-containing protein</fullName>
    </recommendedName>
</protein>
<evidence type="ECO:0000256" key="5">
    <source>
        <dbReference type="PROSITE-ProRule" id="PRU00176"/>
    </source>
</evidence>
<evidence type="ECO:0000256" key="4">
    <source>
        <dbReference type="ARBA" id="ARBA00023242"/>
    </source>
</evidence>
<keyword evidence="4" id="KW-0539">Nucleus</keyword>
<evidence type="ECO:0000313" key="7">
    <source>
        <dbReference type="EMBL" id="ESN91426.1"/>
    </source>
</evidence>
<dbReference type="SMART" id="SM00360">
    <property type="entry name" value="RRM"/>
    <property type="match status" value="1"/>
</dbReference>
<dbReference type="GO" id="GO:0003723">
    <property type="term" value="F:RNA binding"/>
    <property type="evidence" value="ECO:0007669"/>
    <property type="project" value="UniProtKB-UniRule"/>
</dbReference>
<dbReference type="PANTHER" id="PTHR48039">
    <property type="entry name" value="RNA-BINDING MOTIF PROTEIN 14B"/>
    <property type="match status" value="1"/>
</dbReference>
<dbReference type="InterPro" id="IPR012677">
    <property type="entry name" value="Nucleotide-bd_a/b_plait_sf"/>
</dbReference>
<dbReference type="AlphaFoldDB" id="T1G049"/>
<feature type="domain" description="RRM" evidence="6">
    <location>
        <begin position="11"/>
        <end position="89"/>
    </location>
</feature>
<keyword evidence="9" id="KW-1185">Reference proteome</keyword>
<dbReference type="Proteomes" id="UP000015101">
    <property type="component" value="Unassembled WGS sequence"/>
</dbReference>
<dbReference type="GeneID" id="20214447"/>
<comment type="subcellular location">
    <subcellularLocation>
        <location evidence="1">Nucleus</location>
    </subcellularLocation>
</comment>
<dbReference type="OrthoDB" id="3945418at2759"/>
<gene>
    <name evidence="8" type="primary">20214447</name>
    <name evidence="7" type="ORF">HELRODRAFT_70332</name>
</gene>